<proteinExistence type="predicted"/>
<name>A0A392TR09_9FABA</name>
<dbReference type="EMBL" id="LXQA010616057">
    <property type="protein sequence ID" value="MCI62275.1"/>
    <property type="molecule type" value="Genomic_DNA"/>
</dbReference>
<comment type="caution">
    <text evidence="1">The sequence shown here is derived from an EMBL/GenBank/DDBJ whole genome shotgun (WGS) entry which is preliminary data.</text>
</comment>
<organism evidence="1 2">
    <name type="scientific">Trifolium medium</name>
    <dbReference type="NCBI Taxonomy" id="97028"/>
    <lineage>
        <taxon>Eukaryota</taxon>
        <taxon>Viridiplantae</taxon>
        <taxon>Streptophyta</taxon>
        <taxon>Embryophyta</taxon>
        <taxon>Tracheophyta</taxon>
        <taxon>Spermatophyta</taxon>
        <taxon>Magnoliopsida</taxon>
        <taxon>eudicotyledons</taxon>
        <taxon>Gunneridae</taxon>
        <taxon>Pentapetalae</taxon>
        <taxon>rosids</taxon>
        <taxon>fabids</taxon>
        <taxon>Fabales</taxon>
        <taxon>Fabaceae</taxon>
        <taxon>Papilionoideae</taxon>
        <taxon>50 kb inversion clade</taxon>
        <taxon>NPAAA clade</taxon>
        <taxon>Hologalegina</taxon>
        <taxon>IRL clade</taxon>
        <taxon>Trifolieae</taxon>
        <taxon>Trifolium</taxon>
    </lineage>
</organism>
<dbReference type="AlphaFoldDB" id="A0A392TR09"/>
<accession>A0A392TR09</accession>
<reference evidence="1 2" key="1">
    <citation type="journal article" date="2018" name="Front. Plant Sci.">
        <title>Red Clover (Trifolium pratense) and Zigzag Clover (T. medium) - A Picture of Genomic Similarities and Differences.</title>
        <authorList>
            <person name="Dluhosova J."/>
            <person name="Istvanek J."/>
            <person name="Nedelnik J."/>
            <person name="Repkova J."/>
        </authorList>
    </citation>
    <scope>NUCLEOTIDE SEQUENCE [LARGE SCALE GENOMIC DNA]</scope>
    <source>
        <strain evidence="2">cv. 10/8</strain>
        <tissue evidence="1">Leaf</tissue>
    </source>
</reference>
<keyword evidence="2" id="KW-1185">Reference proteome</keyword>
<feature type="non-terminal residue" evidence="1">
    <location>
        <position position="63"/>
    </location>
</feature>
<protein>
    <submittedName>
        <fullName evidence="1">Uncharacterized protein</fullName>
    </submittedName>
</protein>
<sequence>MFVGDMLVDKIVDTVMVAFGSFVADSVGSKVWVQWLQHVDKLGALNGVLLEPPYQSRAHSSLK</sequence>
<dbReference type="Proteomes" id="UP000265520">
    <property type="component" value="Unassembled WGS sequence"/>
</dbReference>
<evidence type="ECO:0000313" key="2">
    <source>
        <dbReference type="Proteomes" id="UP000265520"/>
    </source>
</evidence>
<evidence type="ECO:0000313" key="1">
    <source>
        <dbReference type="EMBL" id="MCI62275.1"/>
    </source>
</evidence>